<evidence type="ECO:0000313" key="1">
    <source>
        <dbReference type="EMBL" id="AGA28684.1"/>
    </source>
</evidence>
<dbReference type="AlphaFoldDB" id="L0DH32"/>
<dbReference type="InterPro" id="IPR045730">
    <property type="entry name" value="DUF6084"/>
</dbReference>
<dbReference type="STRING" id="886293.Sinac_4496"/>
<dbReference type="EMBL" id="CP003364">
    <property type="protein sequence ID" value="AGA28684.1"/>
    <property type="molecule type" value="Genomic_DNA"/>
</dbReference>
<protein>
    <submittedName>
        <fullName evidence="1">Uncharacterized protein</fullName>
    </submittedName>
</protein>
<dbReference type="eggNOG" id="ENOG5030M2D">
    <property type="taxonomic scope" value="Bacteria"/>
</dbReference>
<proteinExistence type="predicted"/>
<evidence type="ECO:0000313" key="2">
    <source>
        <dbReference type="Proteomes" id="UP000010798"/>
    </source>
</evidence>
<dbReference type="Pfam" id="PF19562">
    <property type="entry name" value="DUF6084"/>
    <property type="match status" value="1"/>
</dbReference>
<gene>
    <name evidence="1" type="ordered locus">Sinac_4496</name>
</gene>
<reference evidence="1 2" key="1">
    <citation type="submission" date="2012-02" db="EMBL/GenBank/DDBJ databases">
        <title>Complete sequence of chromosome of Singulisphaera acidiphila DSM 18658.</title>
        <authorList>
            <consortium name="US DOE Joint Genome Institute (JGI-PGF)"/>
            <person name="Lucas S."/>
            <person name="Copeland A."/>
            <person name="Lapidus A."/>
            <person name="Glavina del Rio T."/>
            <person name="Dalin E."/>
            <person name="Tice H."/>
            <person name="Bruce D."/>
            <person name="Goodwin L."/>
            <person name="Pitluck S."/>
            <person name="Peters L."/>
            <person name="Ovchinnikova G."/>
            <person name="Chertkov O."/>
            <person name="Kyrpides N."/>
            <person name="Mavromatis K."/>
            <person name="Ivanova N."/>
            <person name="Brettin T."/>
            <person name="Detter J.C."/>
            <person name="Han C."/>
            <person name="Larimer F."/>
            <person name="Land M."/>
            <person name="Hauser L."/>
            <person name="Markowitz V."/>
            <person name="Cheng J.-F."/>
            <person name="Hugenholtz P."/>
            <person name="Woyke T."/>
            <person name="Wu D."/>
            <person name="Tindall B."/>
            <person name="Pomrenke H."/>
            <person name="Brambilla E."/>
            <person name="Klenk H.-P."/>
            <person name="Eisen J.A."/>
        </authorList>
    </citation>
    <scope>NUCLEOTIDE SEQUENCE [LARGE SCALE GENOMIC DNA]</scope>
    <source>
        <strain evidence="2">ATCC BAA-1392 / DSM 18658 / VKM B-2454 / MOB10</strain>
    </source>
</reference>
<organism evidence="1 2">
    <name type="scientific">Singulisphaera acidiphila (strain ATCC BAA-1392 / DSM 18658 / VKM B-2454 / MOB10)</name>
    <dbReference type="NCBI Taxonomy" id="886293"/>
    <lineage>
        <taxon>Bacteria</taxon>
        <taxon>Pseudomonadati</taxon>
        <taxon>Planctomycetota</taxon>
        <taxon>Planctomycetia</taxon>
        <taxon>Isosphaerales</taxon>
        <taxon>Isosphaeraceae</taxon>
        <taxon>Singulisphaera</taxon>
    </lineage>
</organism>
<dbReference type="KEGG" id="saci:Sinac_4496"/>
<dbReference type="RefSeq" id="WP_015247800.1">
    <property type="nucleotide sequence ID" value="NC_019892.1"/>
</dbReference>
<accession>L0DH32</accession>
<dbReference type="Proteomes" id="UP000010798">
    <property type="component" value="Chromosome"/>
</dbReference>
<sequence length="219" mass="25071">MPDLNFEVEGAAPVPFAAAPQLNFQLRITDSAGAESLPIPAVALRCQIRIEPTRRQYGPGEQERLLDLFGEPTRWGQTLRSMLWTHTSLIVAPFRGRTLVDLPVPCTYDFNVAATKYFYALEDGEVALSLLFSGTIFYAEDEQGALQVSPISWEKEADYRLPVPVWKEMMELYYPNSAWLCLRQDVFDQLYLYKSRLGLPTWEQAMERLLDACRERVEP</sequence>
<dbReference type="OrthoDB" id="115056at2"/>
<name>L0DH32_SINAD</name>
<dbReference type="HOGENOM" id="CLU_1155880_0_0_0"/>
<keyword evidence="2" id="KW-1185">Reference proteome</keyword>